<dbReference type="AlphaFoldDB" id="A0AAE7EJ46"/>
<name>A0AAE7EJ46_SERFO</name>
<dbReference type="EMBL" id="CP054160">
    <property type="protein sequence ID" value="QKJ59778.2"/>
    <property type="molecule type" value="Genomic_DNA"/>
</dbReference>
<gene>
    <name evidence="1" type="ORF">G9399_17520</name>
</gene>
<dbReference type="SUPFAM" id="SSF53756">
    <property type="entry name" value="UDP-Glycosyltransferase/glycogen phosphorylase"/>
    <property type="match status" value="1"/>
</dbReference>
<evidence type="ECO:0000313" key="1">
    <source>
        <dbReference type="EMBL" id="QKJ59778.2"/>
    </source>
</evidence>
<dbReference type="RefSeq" id="WP_221035429.1">
    <property type="nucleotide sequence ID" value="NZ_CP054160.3"/>
</dbReference>
<protein>
    <submittedName>
        <fullName evidence="1">Glycosyltransferase</fullName>
    </submittedName>
</protein>
<dbReference type="Gene3D" id="3.40.50.2000">
    <property type="entry name" value="Glycogen Phosphorylase B"/>
    <property type="match status" value="2"/>
</dbReference>
<proteinExistence type="predicted"/>
<reference evidence="2" key="1">
    <citation type="submission" date="2020-03" db="EMBL/GenBank/DDBJ databases">
        <title>Genome sequences of seven Enterobacteriaceae strains isolated from Canadian wastewater treatment facilities.</title>
        <authorList>
            <person name="Huang H."/>
            <person name="Chmara J.T."/>
            <person name="Duceppe M.-O."/>
        </authorList>
    </citation>
    <scope>NUCLEOTIDE SEQUENCE [LARGE SCALE GENOMIC DNA]</scope>
    <source>
        <strain evidence="2">Biosolid 3</strain>
    </source>
</reference>
<evidence type="ECO:0000313" key="2">
    <source>
        <dbReference type="Proteomes" id="UP000503464"/>
    </source>
</evidence>
<dbReference type="Proteomes" id="UP000503464">
    <property type="component" value="Chromosome"/>
</dbReference>
<sequence>MQIGYFPPPNKSNSYTINMYKLLGDIGEVSPVTPKRFIDFFKKQKFDFVFINWLENKAFRKDGRILISGIMYSIAWFLILKLKSKKVVYVKHNNYPHNSKGLAKKLGFLLIDFFVRYADVVIVHSPASVTNSKMVYIPHPLYNVELMQDAQNPVADKEYYICFGRIEKYKKIHELINHWPKDKCLKIQGICCDEEYLSTLVEMSVGKKITISTVFISDEDAYSLLKNSQGMIIPSDSDSMIVSGSFFFAMTVKTPVIAISTPFLNSFSDTKNFIFLIDSMKNINFALENLQVGRSVVTEDFVNNFSDERIRSMLKDSIFKSPSPN</sequence>
<organism evidence="1 2">
    <name type="scientific">Serratia fonticola</name>
    <dbReference type="NCBI Taxonomy" id="47917"/>
    <lineage>
        <taxon>Bacteria</taxon>
        <taxon>Pseudomonadati</taxon>
        <taxon>Pseudomonadota</taxon>
        <taxon>Gammaproteobacteria</taxon>
        <taxon>Enterobacterales</taxon>
        <taxon>Yersiniaceae</taxon>
        <taxon>Serratia</taxon>
    </lineage>
</organism>
<accession>A0AAE7EJ46</accession>